<dbReference type="AlphaFoldDB" id="A0A4R0YW34"/>
<sequence>MIFGTKYASRKRVSSIVNRHGQTRYQAGAMTPNRTAKTTDDYRRRVDQIRRQVAKPLGVKNPQLVSPLALVEHLIDRREASRDLATKSVMSTGRETLRRLEKKAIARGTWRQYKSSLLFVLEEELEVAIEGVVVEELHEAIARLRAESQSGCLKQSDQTSGQKAKAFPAADFEIVANYLESRIGGKHGHRHANALLTFLRANRLVGLRPAEWKSAGLVDFRGSLALRVGNAKHTNGRANGSHRHLLVDRLSPEQVGHLDEMLHMLVNFESDPEYDFDRHMHQLRLYMGKVVRRCLGKRKRYPSMYSSRHQFVANAKSGSRAQEEIAALVGHGSNATASQHYGRTAAGEGDVGVTAVASEVATVRHSRKAAGHQPARRMAR</sequence>
<dbReference type="RefSeq" id="WP_131408717.1">
    <property type="nucleotide sequence ID" value="NZ_SJTG01000002.1"/>
</dbReference>
<dbReference type="Proteomes" id="UP000291822">
    <property type="component" value="Unassembled WGS sequence"/>
</dbReference>
<evidence type="ECO:0008006" key="3">
    <source>
        <dbReference type="Google" id="ProtNLM"/>
    </source>
</evidence>
<reference evidence="1 2" key="1">
    <citation type="submission" date="2019-02" db="EMBL/GenBank/DDBJ databases">
        <title>Dyella amyloliquefaciens sp. nov., isolated from forest soil.</title>
        <authorList>
            <person name="Gao Z.-H."/>
            <person name="Qiu L.-H."/>
        </authorList>
    </citation>
    <scope>NUCLEOTIDE SEQUENCE [LARGE SCALE GENOMIC DNA]</scope>
    <source>
        <strain evidence="1 2">KACC 12747</strain>
    </source>
</reference>
<keyword evidence="2" id="KW-1185">Reference proteome</keyword>
<dbReference type="EMBL" id="SJTG01000002">
    <property type="protein sequence ID" value="TCI10570.1"/>
    <property type="molecule type" value="Genomic_DNA"/>
</dbReference>
<gene>
    <name evidence="1" type="ORF">EZM97_17030</name>
</gene>
<proteinExistence type="predicted"/>
<accession>A0A4R0YW34</accession>
<evidence type="ECO:0000313" key="1">
    <source>
        <dbReference type="EMBL" id="TCI10570.1"/>
    </source>
</evidence>
<name>A0A4R0YW34_9GAMM</name>
<comment type="caution">
    <text evidence="1">The sequence shown here is derived from an EMBL/GenBank/DDBJ whole genome shotgun (WGS) entry which is preliminary data.</text>
</comment>
<protein>
    <recommendedName>
        <fullName evidence="3">Site-specific integrase</fullName>
    </recommendedName>
</protein>
<organism evidence="1 2">
    <name type="scientific">Dyella soli</name>
    <dbReference type="NCBI Taxonomy" id="522319"/>
    <lineage>
        <taxon>Bacteria</taxon>
        <taxon>Pseudomonadati</taxon>
        <taxon>Pseudomonadota</taxon>
        <taxon>Gammaproteobacteria</taxon>
        <taxon>Lysobacterales</taxon>
        <taxon>Rhodanobacteraceae</taxon>
        <taxon>Dyella</taxon>
    </lineage>
</organism>
<evidence type="ECO:0000313" key="2">
    <source>
        <dbReference type="Proteomes" id="UP000291822"/>
    </source>
</evidence>